<evidence type="ECO:0000313" key="2">
    <source>
        <dbReference type="EMBL" id="VWL85659.1"/>
    </source>
</evidence>
<keyword evidence="1" id="KW-0732">Signal</keyword>
<dbReference type="EMBL" id="CABWIB010000001">
    <property type="protein sequence ID" value="VWL85659.1"/>
    <property type="molecule type" value="Genomic_DNA"/>
</dbReference>
<sequence length="168" mass="18800">MKLNKVKKTLLGLGLVLSFASCSAATNGEQVKNENVQTKAVKENPVKESVAKFESVFGITTEFKIIEKLTEGMANPEVKIEAKSYNQDGKLVDLRKAFVNEETKKFFTEDIQKIVKQDKTGKYFNDAKVNLDDAVMILNGKNLIFVFPQYVLGPHSSGLLEFSYQLVK</sequence>
<evidence type="ECO:0000256" key="1">
    <source>
        <dbReference type="SAM" id="SignalP"/>
    </source>
</evidence>
<protein>
    <submittedName>
        <fullName evidence="2">Uncharacterized protein</fullName>
    </submittedName>
</protein>
<dbReference type="InterPro" id="IPR037126">
    <property type="entry name" value="PdaC/RsiV-like_sf"/>
</dbReference>
<dbReference type="Gene3D" id="3.90.640.20">
    <property type="entry name" value="Heat-shock cognate protein, ATPase"/>
    <property type="match status" value="1"/>
</dbReference>
<organism evidence="2 3">
    <name type="scientific">Oceanivirga miroungae</name>
    <dbReference type="NCBI Taxonomy" id="1130046"/>
    <lineage>
        <taxon>Bacteria</taxon>
        <taxon>Fusobacteriati</taxon>
        <taxon>Fusobacteriota</taxon>
        <taxon>Fusobacteriia</taxon>
        <taxon>Fusobacteriales</taxon>
        <taxon>Leptotrichiaceae</taxon>
        <taxon>Oceanivirga</taxon>
    </lineage>
</organism>
<dbReference type="AlphaFoldDB" id="A0A6I8MA10"/>
<feature type="signal peptide" evidence="1">
    <location>
        <begin position="1"/>
        <end position="24"/>
    </location>
</feature>
<dbReference type="PROSITE" id="PS51257">
    <property type="entry name" value="PROKAR_LIPOPROTEIN"/>
    <property type="match status" value="1"/>
</dbReference>
<gene>
    <name evidence="2" type="ORF">OMES3154_00944</name>
</gene>
<dbReference type="Proteomes" id="UP000419017">
    <property type="component" value="Unassembled WGS sequence"/>
</dbReference>
<name>A0A6I8MA10_9FUSO</name>
<accession>A0A6I8MA10</accession>
<reference evidence="2 3" key="1">
    <citation type="submission" date="2019-10" db="EMBL/GenBank/DDBJ databases">
        <authorList>
            <person name="Blom J."/>
        </authorList>
    </citation>
    <scope>NUCLEOTIDE SEQUENCE [LARGE SCALE GENOMIC DNA]</scope>
    <source>
        <strain evidence="2 3">ES3154-GLU</strain>
    </source>
</reference>
<evidence type="ECO:0000313" key="3">
    <source>
        <dbReference type="Proteomes" id="UP000419017"/>
    </source>
</evidence>
<feature type="chain" id="PRO_5026179454" evidence="1">
    <location>
        <begin position="25"/>
        <end position="168"/>
    </location>
</feature>
<dbReference type="RefSeq" id="WP_197271506.1">
    <property type="nucleotide sequence ID" value="NZ_CABWIB010000001.1"/>
</dbReference>
<keyword evidence="3" id="KW-1185">Reference proteome</keyword>
<proteinExistence type="predicted"/>